<dbReference type="GO" id="GO:0003677">
    <property type="term" value="F:DNA binding"/>
    <property type="evidence" value="ECO:0007669"/>
    <property type="project" value="InterPro"/>
</dbReference>
<dbReference type="Pfam" id="PF08281">
    <property type="entry name" value="Sigma70_r4_2"/>
    <property type="match status" value="1"/>
</dbReference>
<keyword evidence="8" id="KW-1185">Reference proteome</keyword>
<dbReference type="InterPro" id="IPR036388">
    <property type="entry name" value="WH-like_DNA-bd_sf"/>
</dbReference>
<keyword evidence="4" id="KW-0804">Transcription</keyword>
<evidence type="ECO:0000313" key="8">
    <source>
        <dbReference type="Proteomes" id="UP000184050"/>
    </source>
</evidence>
<dbReference type="Gene3D" id="1.10.1740.10">
    <property type="match status" value="1"/>
</dbReference>
<evidence type="ECO:0000256" key="3">
    <source>
        <dbReference type="ARBA" id="ARBA00023082"/>
    </source>
</evidence>
<dbReference type="InterPro" id="IPR013249">
    <property type="entry name" value="RNA_pol_sigma70_r4_t2"/>
</dbReference>
<dbReference type="EMBL" id="FQZE01000031">
    <property type="protein sequence ID" value="SHJ80173.1"/>
    <property type="molecule type" value="Genomic_DNA"/>
</dbReference>
<dbReference type="STRING" id="1168035.SAMN05444280_13123"/>
<dbReference type="SUPFAM" id="SSF88659">
    <property type="entry name" value="Sigma3 and sigma4 domains of RNA polymerase sigma factors"/>
    <property type="match status" value="1"/>
</dbReference>
<dbReference type="GO" id="GO:0016987">
    <property type="term" value="F:sigma factor activity"/>
    <property type="evidence" value="ECO:0007669"/>
    <property type="project" value="UniProtKB-KW"/>
</dbReference>
<dbReference type="NCBIfam" id="TIGR02937">
    <property type="entry name" value="sigma70-ECF"/>
    <property type="match status" value="1"/>
</dbReference>
<dbReference type="InterPro" id="IPR007627">
    <property type="entry name" value="RNA_pol_sigma70_r2"/>
</dbReference>
<dbReference type="Proteomes" id="UP000184050">
    <property type="component" value="Unassembled WGS sequence"/>
</dbReference>
<proteinExistence type="inferred from homology"/>
<dbReference type="GO" id="GO:0006352">
    <property type="term" value="P:DNA-templated transcription initiation"/>
    <property type="evidence" value="ECO:0007669"/>
    <property type="project" value="InterPro"/>
</dbReference>
<evidence type="ECO:0000313" key="7">
    <source>
        <dbReference type="EMBL" id="SHJ80173.1"/>
    </source>
</evidence>
<keyword evidence="2" id="KW-0805">Transcription regulation</keyword>
<evidence type="ECO:0000256" key="1">
    <source>
        <dbReference type="ARBA" id="ARBA00010641"/>
    </source>
</evidence>
<comment type="similarity">
    <text evidence="1">Belongs to the sigma-70 factor family. ECF subfamily.</text>
</comment>
<evidence type="ECO:0000256" key="2">
    <source>
        <dbReference type="ARBA" id="ARBA00023015"/>
    </source>
</evidence>
<name>A0A1M6MA53_9BACT</name>
<dbReference type="InterPro" id="IPR039425">
    <property type="entry name" value="RNA_pol_sigma-70-like"/>
</dbReference>
<dbReference type="CDD" id="cd06171">
    <property type="entry name" value="Sigma70_r4"/>
    <property type="match status" value="1"/>
</dbReference>
<feature type="domain" description="RNA polymerase sigma factor 70 region 4 type 2" evidence="6">
    <location>
        <begin position="128"/>
        <end position="179"/>
    </location>
</feature>
<dbReference type="Pfam" id="PF04542">
    <property type="entry name" value="Sigma70_r2"/>
    <property type="match status" value="1"/>
</dbReference>
<dbReference type="SUPFAM" id="SSF88946">
    <property type="entry name" value="Sigma2 domain of RNA polymerase sigma factors"/>
    <property type="match status" value="1"/>
</dbReference>
<evidence type="ECO:0000259" key="6">
    <source>
        <dbReference type="Pfam" id="PF08281"/>
    </source>
</evidence>
<reference evidence="7 8" key="1">
    <citation type="submission" date="2016-11" db="EMBL/GenBank/DDBJ databases">
        <authorList>
            <person name="Jaros S."/>
            <person name="Januszkiewicz K."/>
            <person name="Wedrychowicz H."/>
        </authorList>
    </citation>
    <scope>NUCLEOTIDE SEQUENCE [LARGE SCALE GENOMIC DNA]</scope>
    <source>
        <strain evidence="7 8">DSM 27063</strain>
    </source>
</reference>
<feature type="domain" description="RNA polymerase sigma-70 region 2" evidence="5">
    <location>
        <begin position="26"/>
        <end position="94"/>
    </location>
</feature>
<dbReference type="PANTHER" id="PTHR43133">
    <property type="entry name" value="RNA POLYMERASE ECF-TYPE SIGMA FACTO"/>
    <property type="match status" value="1"/>
</dbReference>
<organism evidence="7 8">
    <name type="scientific">Tangfeifania diversioriginum</name>
    <dbReference type="NCBI Taxonomy" id="1168035"/>
    <lineage>
        <taxon>Bacteria</taxon>
        <taxon>Pseudomonadati</taxon>
        <taxon>Bacteroidota</taxon>
        <taxon>Bacteroidia</taxon>
        <taxon>Marinilabiliales</taxon>
        <taxon>Prolixibacteraceae</taxon>
        <taxon>Tangfeifania</taxon>
    </lineage>
</organism>
<dbReference type="PANTHER" id="PTHR43133:SF46">
    <property type="entry name" value="RNA POLYMERASE SIGMA-70 FACTOR ECF SUBFAMILY"/>
    <property type="match status" value="1"/>
</dbReference>
<protein>
    <submittedName>
        <fullName evidence="7">RNA polymerase sigma factor, sigma-70 family</fullName>
    </submittedName>
</protein>
<keyword evidence="3" id="KW-0731">Sigma factor</keyword>
<dbReference type="InterPro" id="IPR013325">
    <property type="entry name" value="RNA_pol_sigma_r2"/>
</dbReference>
<sequence>MDTTARNNQLIWESFKAGNKEAFAQLYDQYVQVLFRYGTKLCPIDDFVKDAIQEVFLDLYQKRKKNDTNPQNLKYYLILALKRNLIKKLQRKRKAVDDEIDFDLKFEPVYSIESIIIEEEEEKELQFKINEAVRQLPARQKEALYLRFNESLDYTEVAQLLEISVESARKQVYRALKTLREDKNVNTFVFMTLIQKG</sequence>
<accession>A0A1M6MA53</accession>
<dbReference type="InterPro" id="IPR013324">
    <property type="entry name" value="RNA_pol_sigma_r3/r4-like"/>
</dbReference>
<dbReference type="InterPro" id="IPR014284">
    <property type="entry name" value="RNA_pol_sigma-70_dom"/>
</dbReference>
<evidence type="ECO:0000259" key="5">
    <source>
        <dbReference type="Pfam" id="PF04542"/>
    </source>
</evidence>
<gene>
    <name evidence="7" type="ORF">SAMN05444280_13123</name>
</gene>
<evidence type="ECO:0000256" key="4">
    <source>
        <dbReference type="ARBA" id="ARBA00023163"/>
    </source>
</evidence>
<dbReference type="OrthoDB" id="1121921at2"/>
<dbReference type="AlphaFoldDB" id="A0A1M6MA53"/>
<dbReference type="RefSeq" id="WP_073172295.1">
    <property type="nucleotide sequence ID" value="NZ_FQZE01000031.1"/>
</dbReference>
<dbReference type="Gene3D" id="1.10.10.10">
    <property type="entry name" value="Winged helix-like DNA-binding domain superfamily/Winged helix DNA-binding domain"/>
    <property type="match status" value="1"/>
</dbReference>